<dbReference type="OrthoDB" id="6537869at2759"/>
<dbReference type="InterPro" id="IPR049316">
    <property type="entry name" value="GDC-P_C"/>
</dbReference>
<evidence type="ECO:0000313" key="11">
    <source>
        <dbReference type="Proteomes" id="UP000240830"/>
    </source>
</evidence>
<dbReference type="FunFam" id="3.40.640.10:FF:000005">
    <property type="entry name" value="Glycine dehydrogenase (decarboxylating), mitochondrial"/>
    <property type="match status" value="1"/>
</dbReference>
<dbReference type="AlphaFoldDB" id="A0A2H9TH19"/>
<comment type="function">
    <text evidence="7">The glycine cleavage system catalyzes the degradation of glycine.</text>
</comment>
<comment type="similarity">
    <text evidence="2 7">Belongs to the GcvP family.</text>
</comment>
<gene>
    <name evidence="10" type="ORF">PSACC_03116</name>
</gene>
<dbReference type="InterPro" id="IPR015421">
    <property type="entry name" value="PyrdxlP-dep_Trfase_major"/>
</dbReference>
<sequence length="878" mass="96099">MRLATGLRSLWRAKVNRRSIYTAAQTSPVDEYRKRMLPQFAYEPFASRHIGPRPDEVNNMLALLGYANMEPFIANVLPQDLPECSSGVEMKGLPVPLTESEMLATIRHYASMNKIKKSYIGLGYYGTITPAVIQRCILENPAWYTQYTPYQPEISQGRLESLLNFQTMISELTGMEVANASLLDEGTAAAEAMVMLFYHGGQKKPLFLVDRMIFPQTIACLQTRAEFFGIKIKLINREDDIDSDAFGVLFQYPDILGGINIYNCIQKAKSRGVGVVCAADLLALCMLKSPGSIGADVVVGSTQRFGVPMGYGGPHAAYFAARDEYRRKFPGRIVGISQDAAGRRALRLTLQTREQHIRRDKATSNICTAQALLANVAAMYAIYHGPLGLKKIASRVHQQAVLVANAAQKFGHDLINECFFDTVIIKPKTSITAAEMKKLAESYNVLLGSIGDEMVSISLDETVTDEDIKILLNILAMQPDLQSDVFAILEGTPSGAIGIPDEMKRNDNFMPQNVFNSYHSETEMMRYMNQLQSKDLSLVHSMIPLGSCTMKLNSATEMRTLSLPEFQDIHPFSPPANLGGYGLVMKELKEYLCAITGFEGVSLMPNSGAQGEYTGLLVMRAYHRASGQGSRNICLIPVSAHGTNPASATMAGLKVVPVKCNPMGGVELSDLEEKIKAHRDQLACIMITFPSTFGVFDEGMKRVAELVHTAGGLVYMDGANMNAQLGLCRPADFGVDVCHLNLHKTFCIPHGGGGPGAGPICVSAKLAPFLPTHPAIPHGSPKAIGPVSAAPFGSASILPISWAFIRMMGEDGLRKSSQIALLNANYMMKRLDGHYKILYQNPSKLCAHEFIIDCRPFKGTGNIDVLDIAKRLQVLHRV</sequence>
<dbReference type="NCBIfam" id="TIGR00461">
    <property type="entry name" value="gcvP"/>
    <property type="match status" value="1"/>
</dbReference>
<dbReference type="InterPro" id="IPR020581">
    <property type="entry name" value="GDC_P"/>
</dbReference>
<keyword evidence="3 6" id="KW-0663">Pyridoxal phosphate</keyword>
<feature type="modified residue" description="N6-(pyridoxal phosphate)lysine" evidence="6">
    <location>
        <position position="744"/>
    </location>
</feature>
<feature type="domain" description="Glycine cleavage system P-protein N-terminal" evidence="8">
    <location>
        <begin position="48"/>
        <end position="475"/>
    </location>
</feature>
<keyword evidence="4 7" id="KW-0560">Oxidoreductase</keyword>
<evidence type="ECO:0000256" key="6">
    <source>
        <dbReference type="PIRSR" id="PIRSR603437-50"/>
    </source>
</evidence>
<proteinExistence type="inferred from homology"/>
<dbReference type="GO" id="GO:0005739">
    <property type="term" value="C:mitochondrion"/>
    <property type="evidence" value="ECO:0007669"/>
    <property type="project" value="UniProtKB-SubCell"/>
</dbReference>
<dbReference type="Pfam" id="PF02347">
    <property type="entry name" value="GDC-P"/>
    <property type="match status" value="2"/>
</dbReference>
<dbReference type="Proteomes" id="UP000240830">
    <property type="component" value="Unassembled WGS sequence"/>
</dbReference>
<dbReference type="GO" id="GO:0004375">
    <property type="term" value="F:glycine dehydrogenase (decarboxylating) activity"/>
    <property type="evidence" value="ECO:0007669"/>
    <property type="project" value="UniProtKB-UniRule"/>
</dbReference>
<dbReference type="PANTHER" id="PTHR11773:SF1">
    <property type="entry name" value="GLYCINE DEHYDROGENASE (DECARBOXYLATING), MITOCHONDRIAL"/>
    <property type="match status" value="1"/>
</dbReference>
<accession>A0A2H9TH19</accession>
<dbReference type="FunFam" id="3.40.640.10:FF:000224">
    <property type="entry name" value="Probable glycine dehydrogenase (decarboxylating) subunit 2"/>
    <property type="match status" value="1"/>
</dbReference>
<dbReference type="GO" id="GO:0019464">
    <property type="term" value="P:glycine decarboxylation via glycine cleavage system"/>
    <property type="evidence" value="ECO:0007669"/>
    <property type="project" value="TreeGrafter"/>
</dbReference>
<dbReference type="InterPro" id="IPR015422">
    <property type="entry name" value="PyrdxlP-dep_Trfase_small"/>
</dbReference>
<dbReference type="InterPro" id="IPR015424">
    <property type="entry name" value="PyrdxlP-dep_Trfase"/>
</dbReference>
<dbReference type="GO" id="GO:0016594">
    <property type="term" value="F:glycine binding"/>
    <property type="evidence" value="ECO:0007669"/>
    <property type="project" value="TreeGrafter"/>
</dbReference>
<evidence type="ECO:0000256" key="7">
    <source>
        <dbReference type="RuleBase" id="RU364056"/>
    </source>
</evidence>
<dbReference type="InterPro" id="IPR003437">
    <property type="entry name" value="GcvP"/>
</dbReference>
<evidence type="ECO:0000259" key="9">
    <source>
        <dbReference type="Pfam" id="PF21478"/>
    </source>
</evidence>
<keyword evidence="11" id="KW-1185">Reference proteome</keyword>
<dbReference type="GO" id="GO:0005960">
    <property type="term" value="C:glycine cleavage complex"/>
    <property type="evidence" value="ECO:0007669"/>
    <property type="project" value="TreeGrafter"/>
</dbReference>
<dbReference type="SUPFAM" id="SSF53383">
    <property type="entry name" value="PLP-dependent transferases"/>
    <property type="match status" value="2"/>
</dbReference>
<comment type="cofactor">
    <cofactor evidence="1 6 7">
        <name>pyridoxal 5'-phosphate</name>
        <dbReference type="ChEBI" id="CHEBI:597326"/>
    </cofactor>
</comment>
<dbReference type="EMBL" id="MTSL01000191">
    <property type="protein sequence ID" value="PJF17054.1"/>
    <property type="molecule type" value="Genomic_DNA"/>
</dbReference>
<feature type="domain" description="Glycine cleavage system P-protein N-terminal" evidence="8">
    <location>
        <begin position="499"/>
        <end position="771"/>
    </location>
</feature>
<feature type="domain" description="Glycine dehydrogenase C-terminal" evidence="9">
    <location>
        <begin position="817"/>
        <end position="873"/>
    </location>
</feature>
<reference evidence="10 11" key="1">
    <citation type="submission" date="2016-10" db="EMBL/GenBank/DDBJ databases">
        <title>The genome of Paramicrosporidium saccamoebae is the missing link in understanding Cryptomycota and Microsporidia evolution.</title>
        <authorList>
            <person name="Quandt C.A."/>
            <person name="Beaudet D."/>
            <person name="Corsaro D."/>
            <person name="Michel R."/>
            <person name="Corradi N."/>
            <person name="James T."/>
        </authorList>
    </citation>
    <scope>NUCLEOTIDE SEQUENCE [LARGE SCALE GENOMIC DNA]</scope>
    <source>
        <strain evidence="10 11">KSL3</strain>
    </source>
</reference>
<name>A0A2H9TH19_9FUNG</name>
<dbReference type="Pfam" id="PF21478">
    <property type="entry name" value="GcvP2_C"/>
    <property type="match status" value="1"/>
</dbReference>
<dbReference type="PANTHER" id="PTHR11773">
    <property type="entry name" value="GLYCINE DEHYDROGENASE, DECARBOXYLATING"/>
    <property type="match status" value="1"/>
</dbReference>
<evidence type="ECO:0000256" key="2">
    <source>
        <dbReference type="ARBA" id="ARBA00010756"/>
    </source>
</evidence>
<dbReference type="CDD" id="cd00613">
    <property type="entry name" value="GDC-P"/>
    <property type="match status" value="1"/>
</dbReference>
<dbReference type="Gene3D" id="3.40.640.10">
    <property type="entry name" value="Type I PLP-dependent aspartate aminotransferase-like (Major domain)"/>
    <property type="match status" value="2"/>
</dbReference>
<evidence type="ECO:0000256" key="5">
    <source>
        <dbReference type="ARBA" id="ARBA00049026"/>
    </source>
</evidence>
<comment type="subcellular location">
    <subcellularLocation>
        <location evidence="7">Mitochondrion</location>
    </subcellularLocation>
</comment>
<dbReference type="EC" id="1.4.4.2" evidence="7"/>
<comment type="catalytic activity">
    <reaction evidence="5 7">
        <text>N(6)-[(R)-lipoyl]-L-lysyl-[glycine-cleavage complex H protein] + glycine + H(+) = N(6)-[(R)-S(8)-aminomethyldihydrolipoyl]-L-lysyl-[glycine-cleavage complex H protein] + CO2</text>
        <dbReference type="Rhea" id="RHEA:24304"/>
        <dbReference type="Rhea" id="RHEA-COMP:10494"/>
        <dbReference type="Rhea" id="RHEA-COMP:10495"/>
        <dbReference type="ChEBI" id="CHEBI:15378"/>
        <dbReference type="ChEBI" id="CHEBI:16526"/>
        <dbReference type="ChEBI" id="CHEBI:57305"/>
        <dbReference type="ChEBI" id="CHEBI:83099"/>
        <dbReference type="ChEBI" id="CHEBI:83143"/>
        <dbReference type="EC" id="1.4.4.2"/>
    </reaction>
</comment>
<evidence type="ECO:0000313" key="10">
    <source>
        <dbReference type="EMBL" id="PJF17054.1"/>
    </source>
</evidence>
<evidence type="ECO:0000256" key="1">
    <source>
        <dbReference type="ARBA" id="ARBA00001933"/>
    </source>
</evidence>
<keyword evidence="7" id="KW-0809">Transit peptide</keyword>
<evidence type="ECO:0000256" key="4">
    <source>
        <dbReference type="ARBA" id="ARBA00023002"/>
    </source>
</evidence>
<dbReference type="InterPro" id="IPR049315">
    <property type="entry name" value="GDC-P_N"/>
</dbReference>
<evidence type="ECO:0000259" key="8">
    <source>
        <dbReference type="Pfam" id="PF02347"/>
    </source>
</evidence>
<dbReference type="STRING" id="1246581.A0A2H9TH19"/>
<dbReference type="GO" id="GO:0030170">
    <property type="term" value="F:pyridoxal phosphate binding"/>
    <property type="evidence" value="ECO:0007669"/>
    <property type="project" value="TreeGrafter"/>
</dbReference>
<keyword evidence="7" id="KW-0496">Mitochondrion</keyword>
<evidence type="ECO:0000256" key="3">
    <source>
        <dbReference type="ARBA" id="ARBA00022898"/>
    </source>
</evidence>
<dbReference type="Gene3D" id="3.90.1150.10">
    <property type="entry name" value="Aspartate Aminotransferase, domain 1"/>
    <property type="match status" value="1"/>
</dbReference>
<comment type="caution">
    <text evidence="10">The sequence shown here is derived from an EMBL/GenBank/DDBJ whole genome shotgun (WGS) entry which is preliminary data.</text>
</comment>
<protein>
    <recommendedName>
        <fullName evidence="7">Glycine cleavage system P protein</fullName>
        <ecNumber evidence="7">1.4.4.2</ecNumber>
    </recommendedName>
</protein>
<comment type="subunit">
    <text evidence="7">The glycine cleavage system is composed of four proteins: P, T, L and H.</text>
</comment>
<organism evidence="10 11">
    <name type="scientific">Paramicrosporidium saccamoebae</name>
    <dbReference type="NCBI Taxonomy" id="1246581"/>
    <lineage>
        <taxon>Eukaryota</taxon>
        <taxon>Fungi</taxon>
        <taxon>Fungi incertae sedis</taxon>
        <taxon>Cryptomycota</taxon>
        <taxon>Cryptomycota incertae sedis</taxon>
        <taxon>Paramicrosporidium</taxon>
    </lineage>
</organism>